<dbReference type="STRING" id="1379270.GEMMAAP_05215"/>
<dbReference type="InterPro" id="IPR020625">
    <property type="entry name" value="Schiff_base-form_aldolases_AS"/>
</dbReference>
<evidence type="ECO:0000313" key="8">
    <source>
        <dbReference type="Proteomes" id="UP000076404"/>
    </source>
</evidence>
<keyword evidence="2 4" id="KW-0456">Lyase</keyword>
<dbReference type="OrthoDB" id="9782828at2"/>
<dbReference type="InterPro" id="IPR002220">
    <property type="entry name" value="DapA-like"/>
</dbReference>
<dbReference type="SMART" id="SM01130">
    <property type="entry name" value="DHDPS"/>
    <property type="match status" value="1"/>
</dbReference>
<evidence type="ECO:0000256" key="5">
    <source>
        <dbReference type="PIRSR" id="PIRSR001365-1"/>
    </source>
</evidence>
<dbReference type="KEGG" id="gph:GEMMAAP_05215"/>
<dbReference type="PROSITE" id="PS00666">
    <property type="entry name" value="DHDPS_2"/>
    <property type="match status" value="1"/>
</dbReference>
<dbReference type="GO" id="GO:0044281">
    <property type="term" value="P:small molecule metabolic process"/>
    <property type="evidence" value="ECO:0007669"/>
    <property type="project" value="UniProtKB-ARBA"/>
</dbReference>
<dbReference type="PIRSF" id="PIRSF001365">
    <property type="entry name" value="DHDPS"/>
    <property type="match status" value="1"/>
</dbReference>
<evidence type="ECO:0000256" key="6">
    <source>
        <dbReference type="PIRSR" id="PIRSR001365-2"/>
    </source>
</evidence>
<keyword evidence="8" id="KW-1185">Reference proteome</keyword>
<reference evidence="7 8" key="2">
    <citation type="journal article" date="2016" name="Environ. Microbiol. Rep.">
        <title>Metagenomic evidence for the presence of phototrophic Gemmatimonadetes bacteria in diverse environments.</title>
        <authorList>
            <person name="Zeng Y."/>
            <person name="Baumbach J."/>
            <person name="Barbosa E.G."/>
            <person name="Azevedo V."/>
            <person name="Zhang C."/>
            <person name="Koblizek M."/>
        </authorList>
    </citation>
    <scope>NUCLEOTIDE SEQUENCE [LARGE SCALE GENOMIC DNA]</scope>
    <source>
        <strain evidence="7 8">AP64</strain>
    </source>
</reference>
<organism evidence="7 8">
    <name type="scientific">Gemmatimonas phototrophica</name>
    <dbReference type="NCBI Taxonomy" id="1379270"/>
    <lineage>
        <taxon>Bacteria</taxon>
        <taxon>Pseudomonadati</taxon>
        <taxon>Gemmatimonadota</taxon>
        <taxon>Gemmatimonadia</taxon>
        <taxon>Gemmatimonadales</taxon>
        <taxon>Gemmatimonadaceae</taxon>
        <taxon>Gemmatimonas</taxon>
    </lineage>
</organism>
<dbReference type="GO" id="GO:0008840">
    <property type="term" value="F:4-hydroxy-tetrahydrodipicolinate synthase activity"/>
    <property type="evidence" value="ECO:0007669"/>
    <property type="project" value="TreeGrafter"/>
</dbReference>
<evidence type="ECO:0008006" key="9">
    <source>
        <dbReference type="Google" id="ProtNLM"/>
    </source>
</evidence>
<evidence type="ECO:0000313" key="7">
    <source>
        <dbReference type="EMBL" id="AMW06572.1"/>
    </source>
</evidence>
<gene>
    <name evidence="7" type="ORF">GEMMAAP_05215</name>
</gene>
<keyword evidence="3" id="KW-0704">Schiff base</keyword>
<reference evidence="7 8" key="1">
    <citation type="journal article" date="2014" name="Proc. Natl. Acad. Sci. U.S.A.">
        <title>Functional type 2 photosynthetic reaction centers found in the rare bacterial phylum Gemmatimonadetes.</title>
        <authorList>
            <person name="Zeng Y."/>
            <person name="Feng F."/>
            <person name="Medova H."/>
            <person name="Dean J."/>
            <person name="Koblizek M."/>
        </authorList>
    </citation>
    <scope>NUCLEOTIDE SEQUENCE [LARGE SCALE GENOMIC DNA]</scope>
    <source>
        <strain evidence="7 8">AP64</strain>
    </source>
</reference>
<dbReference type="Proteomes" id="UP000076404">
    <property type="component" value="Chromosome"/>
</dbReference>
<dbReference type="EMBL" id="CP011454">
    <property type="protein sequence ID" value="AMW06572.1"/>
    <property type="molecule type" value="Genomic_DNA"/>
</dbReference>
<evidence type="ECO:0000256" key="1">
    <source>
        <dbReference type="ARBA" id="ARBA00007592"/>
    </source>
</evidence>
<protein>
    <recommendedName>
        <fullName evidence="9">Dihydrodipicolinate synthase</fullName>
    </recommendedName>
</protein>
<evidence type="ECO:0000256" key="4">
    <source>
        <dbReference type="PIRNR" id="PIRNR001365"/>
    </source>
</evidence>
<feature type="active site" description="Proton donor/acceptor" evidence="5">
    <location>
        <position position="142"/>
    </location>
</feature>
<dbReference type="eggNOG" id="COG0329">
    <property type="taxonomic scope" value="Bacteria"/>
</dbReference>
<dbReference type="PANTHER" id="PTHR12128:SF66">
    <property type="entry name" value="4-HYDROXY-2-OXOGLUTARATE ALDOLASE, MITOCHONDRIAL"/>
    <property type="match status" value="1"/>
</dbReference>
<dbReference type="RefSeq" id="WP_026849943.1">
    <property type="nucleotide sequence ID" value="NZ_CP011454.1"/>
</dbReference>
<proteinExistence type="inferred from homology"/>
<dbReference type="SUPFAM" id="SSF51569">
    <property type="entry name" value="Aldolase"/>
    <property type="match status" value="1"/>
</dbReference>
<dbReference type="PRINTS" id="PR00146">
    <property type="entry name" value="DHPICSNTHASE"/>
</dbReference>
<feature type="active site" description="Schiff-base intermediate with substrate" evidence="5">
    <location>
        <position position="170"/>
    </location>
</feature>
<dbReference type="InterPro" id="IPR013785">
    <property type="entry name" value="Aldolase_TIM"/>
</dbReference>
<accession>A0A143BPS3</accession>
<evidence type="ECO:0000256" key="3">
    <source>
        <dbReference type="ARBA" id="ARBA00023270"/>
    </source>
</evidence>
<dbReference type="Pfam" id="PF00701">
    <property type="entry name" value="DHDPS"/>
    <property type="match status" value="1"/>
</dbReference>
<evidence type="ECO:0000256" key="2">
    <source>
        <dbReference type="ARBA" id="ARBA00023239"/>
    </source>
</evidence>
<sequence length="300" mass="31215">MSNLSVAQLGGLMVPAVSTFTASGELDGAAFQRNLDAHLSFGMDGVLVGGSSGESALLENDDRRQLLVWARERIPQDKWLLAGIGSESTRLTIQRARDARDAGASAVLVISPHYFLKRMTEPALLAHFRAVADASPLPVLLYNMPAYTHIVLSPNFVHEMARHDNVIGMKDSAGNIPVLQQYLEAQSDTFKVLTGSGGTVVPALEAGVSGAILAIGLYAGPAVRKMVDTYRAGDHAAAAAMQASLTPLATDIAGAMGPAGIKAAMDLVGLSGGAPRSPLLPVVGDELETVRARLGAAGLL</sequence>
<name>A0A143BPS3_9BACT</name>
<dbReference type="CDD" id="cd00408">
    <property type="entry name" value="DHDPS-like"/>
    <property type="match status" value="1"/>
</dbReference>
<dbReference type="AlphaFoldDB" id="A0A143BPS3"/>
<dbReference type="Gene3D" id="3.20.20.70">
    <property type="entry name" value="Aldolase class I"/>
    <property type="match status" value="1"/>
</dbReference>
<comment type="similarity">
    <text evidence="1 4">Belongs to the DapA family.</text>
</comment>
<feature type="binding site" evidence="6">
    <location>
        <position position="212"/>
    </location>
    <ligand>
        <name>pyruvate</name>
        <dbReference type="ChEBI" id="CHEBI:15361"/>
    </ligand>
</feature>
<dbReference type="PANTHER" id="PTHR12128">
    <property type="entry name" value="DIHYDRODIPICOLINATE SYNTHASE"/>
    <property type="match status" value="1"/>
</dbReference>